<evidence type="ECO:0000256" key="3">
    <source>
        <dbReference type="ARBA" id="ARBA00023242"/>
    </source>
</evidence>
<dbReference type="FunCoup" id="A0A1W4WIN1">
    <property type="interactions" value="1038"/>
</dbReference>
<comment type="subcellular location">
    <subcellularLocation>
        <location evidence="1">Nucleus</location>
    </subcellularLocation>
</comment>
<feature type="region of interest" description="Disordered" evidence="4">
    <location>
        <begin position="42"/>
        <end position="73"/>
    </location>
</feature>
<dbReference type="Proteomes" id="UP000192223">
    <property type="component" value="Unplaced"/>
</dbReference>
<feature type="compositionally biased region" description="Basic residues" evidence="4">
    <location>
        <begin position="56"/>
        <end position="72"/>
    </location>
</feature>
<reference evidence="6" key="1">
    <citation type="submission" date="2025-08" db="UniProtKB">
        <authorList>
            <consortium name="RefSeq"/>
        </authorList>
    </citation>
    <scope>IDENTIFICATION</scope>
    <source>
        <tissue evidence="6">Entire body</tissue>
    </source>
</reference>
<sequence>MALFPAYGLNEEESARTETSEGLVWLENSSFKADVNVLKKSETLQADDEREDKVSLHRKKQKKKEKKNKKNKAKETIQLLDDALPNDLFLIDKKRNKEYLSSSVQRIARPSAPKYILRYKSHQMSNKNYKKKIVRYFHHVCDELHKIANDKSNSSENVEFEGYKEEQDLTQTTAFYNRSLSDNPHDINMWLKYVRFQDIVNHFEKAYRKGSIAKGSRVLAERKLIILDKALIQNPNCEALLRERLNIAASVFPADELYLQMEKLIEKEPQNIILWQGYIESLQCSMSHCNISAVLKLYAKCLSTLHHLRRNSLVEKTVLEENILRMLYQCGLFLKQSGLFEQLWLLLSLYLELNLSPEDKGKFNISSNINEKELEELENAVLSSQLPIHELWLRIEKLRESCHWLPSKDENCEDPQRIVFAEDVSEFIHPITMPGNTFKLTAIVLTLLKVPLLPCRHSTIQELGLDYVPWSLDSIEMLLPLFYPMYGVNFKNKYLLKDTQKLAIGPQYSRTLPGQEEYLEFVLNVMRNCMDCLKEYEKVAMALWWFRLQRLLIILDKEGRFKMTHGFRKRIKNAIKNFIKKEVNRNNLLFYQEYALFESEWGTNDDAIGILLTALSSKNNDHLLDSIQDTEEQRHVCRLYRTIIELTLSNEKEPEHVNKVVLDYLVHMCLGKSANSLSETDISDAAIKLKHAYLQLLQKVQMQEEGNFGIIDHFLPNFFIDIVICYSWFIYFKEGIVNCGAFLEETLSTLEKSGSNLWLREVLFEFYAAILYRHLLLHLGSVNFKLLEELLQRGIESYPNNLFLLAAFSKVQSLNCCIGQPLFKTSKILLNTGRALSSIILVLITQQKIAEIEASCTNTFTGQSPILEDIYKNKMLSIFKRLTLSSMCTRRCGLVWRLYLQFLYSHFTPDLVRNAYYAAVEECPWLKVRFHFFR</sequence>
<keyword evidence="5" id="KW-1185">Reference proteome</keyword>
<dbReference type="PANTHER" id="PTHR13471">
    <property type="entry name" value="TETRATRICOPEPTIDE-LIKE HELICAL"/>
    <property type="match status" value="1"/>
</dbReference>
<evidence type="ECO:0000256" key="4">
    <source>
        <dbReference type="SAM" id="MobiDB-lite"/>
    </source>
</evidence>
<dbReference type="Pfam" id="PF08424">
    <property type="entry name" value="NRDE-2"/>
    <property type="match status" value="1"/>
</dbReference>
<dbReference type="STRING" id="224129.A0A1W4WIN1"/>
<dbReference type="AlphaFoldDB" id="A0A1W4WIN1"/>
<dbReference type="GO" id="GO:1902369">
    <property type="term" value="P:negative regulation of RNA catabolic process"/>
    <property type="evidence" value="ECO:0007669"/>
    <property type="project" value="TreeGrafter"/>
</dbReference>
<dbReference type="KEGG" id="apln:108736026"/>
<evidence type="ECO:0000313" key="5">
    <source>
        <dbReference type="Proteomes" id="UP000192223"/>
    </source>
</evidence>
<dbReference type="InterPro" id="IPR011990">
    <property type="entry name" value="TPR-like_helical_dom_sf"/>
</dbReference>
<dbReference type="RefSeq" id="XP_018323794.1">
    <property type="nucleotide sequence ID" value="XM_018468292.2"/>
</dbReference>
<gene>
    <name evidence="6" type="primary">LOC108736026</name>
</gene>
<proteinExistence type="inferred from homology"/>
<dbReference type="GeneID" id="108736026"/>
<comment type="similarity">
    <text evidence="2">Belongs to the NRDE2 family.</text>
</comment>
<organism evidence="5 6">
    <name type="scientific">Agrilus planipennis</name>
    <name type="common">Emerald ash borer</name>
    <name type="synonym">Agrilus marcopoli</name>
    <dbReference type="NCBI Taxonomy" id="224129"/>
    <lineage>
        <taxon>Eukaryota</taxon>
        <taxon>Metazoa</taxon>
        <taxon>Ecdysozoa</taxon>
        <taxon>Arthropoda</taxon>
        <taxon>Hexapoda</taxon>
        <taxon>Insecta</taxon>
        <taxon>Pterygota</taxon>
        <taxon>Neoptera</taxon>
        <taxon>Endopterygota</taxon>
        <taxon>Coleoptera</taxon>
        <taxon>Polyphaga</taxon>
        <taxon>Elateriformia</taxon>
        <taxon>Buprestoidea</taxon>
        <taxon>Buprestidae</taxon>
        <taxon>Agrilinae</taxon>
        <taxon>Agrilus</taxon>
    </lineage>
</organism>
<dbReference type="Gene3D" id="1.25.40.10">
    <property type="entry name" value="Tetratricopeptide repeat domain"/>
    <property type="match status" value="2"/>
</dbReference>
<evidence type="ECO:0000313" key="6">
    <source>
        <dbReference type="RefSeq" id="XP_018323794.1"/>
    </source>
</evidence>
<accession>A0A1W4WIN1</accession>
<dbReference type="OrthoDB" id="297219at2759"/>
<dbReference type="InterPro" id="IPR013633">
    <property type="entry name" value="NRDE-2"/>
</dbReference>
<dbReference type="GO" id="GO:0031048">
    <property type="term" value="P:regulatory ncRNA-mediated heterochromatin formation"/>
    <property type="evidence" value="ECO:0007669"/>
    <property type="project" value="TreeGrafter"/>
</dbReference>
<name>A0A1W4WIN1_AGRPL</name>
<dbReference type="InParanoid" id="A0A1W4WIN1"/>
<dbReference type="GO" id="GO:0071013">
    <property type="term" value="C:catalytic step 2 spliceosome"/>
    <property type="evidence" value="ECO:0007669"/>
    <property type="project" value="TreeGrafter"/>
</dbReference>
<keyword evidence="3" id="KW-0539">Nucleus</keyword>
<protein>
    <submittedName>
        <fullName evidence="6">Protein NRDE2 homolog</fullName>
    </submittedName>
</protein>
<evidence type="ECO:0000256" key="2">
    <source>
        <dbReference type="ARBA" id="ARBA00009265"/>
    </source>
</evidence>
<dbReference type="PANTHER" id="PTHR13471:SF0">
    <property type="entry name" value="NUCLEAR EXOSOME REGULATOR NRDE2"/>
    <property type="match status" value="1"/>
</dbReference>
<evidence type="ECO:0000256" key="1">
    <source>
        <dbReference type="ARBA" id="ARBA00004123"/>
    </source>
</evidence>